<gene>
    <name evidence="6" type="ORF">Aiant_79040</name>
</gene>
<dbReference type="PROSITE" id="PS51257">
    <property type="entry name" value="PROKAR_LIPOPROTEIN"/>
    <property type="match status" value="1"/>
</dbReference>
<evidence type="ECO:0000313" key="6">
    <source>
        <dbReference type="EMBL" id="BCJ47247.1"/>
    </source>
</evidence>
<dbReference type="Pfam" id="PF09084">
    <property type="entry name" value="NMT1"/>
    <property type="match status" value="1"/>
</dbReference>
<feature type="domain" description="SsuA/THI5-like" evidence="5">
    <location>
        <begin position="60"/>
        <end position="280"/>
    </location>
</feature>
<dbReference type="InterPro" id="IPR015168">
    <property type="entry name" value="SsuA/THI5"/>
</dbReference>
<evidence type="ECO:0000256" key="3">
    <source>
        <dbReference type="ARBA" id="ARBA00022729"/>
    </source>
</evidence>
<evidence type="ECO:0000256" key="2">
    <source>
        <dbReference type="ARBA" id="ARBA00010742"/>
    </source>
</evidence>
<dbReference type="EMBL" id="AP023356">
    <property type="protein sequence ID" value="BCJ47247.1"/>
    <property type="molecule type" value="Genomic_DNA"/>
</dbReference>
<sequence length="352" mass="37356">MRRPIALVTALLALTTAAGCAQFRGDGDDADVKPEGAAAADNGKPKVTFRYQSGASYGSIAPFELATKLGYYEGTSVQIKSVGISKSGPEDIQAIAAGSNDIAWTNTAPIIHADVSGLKIKAIVAAGTTLTKDTGGKTISIGGLLAKKSSGITTAKDLEGKKVSVNVRSAQAEYAIRKWAEAGGADPEKIDYVVVAPPNEIQALQQGQVDAAYSWTPAYNKGQEDPGIKVVATEGDMLGDFVTGGFAFSQQFLDAHPEAVKEFVAGYVKAWSWAWEHPAELQEKAAAIITDFKGNADLAKYVYPFGSRPNALIKDADIQFYIDQLTKKGELTAGQVKPTDFYTNDYNPYAKS</sequence>
<dbReference type="Gene3D" id="3.40.190.10">
    <property type="entry name" value="Periplasmic binding protein-like II"/>
    <property type="match status" value="2"/>
</dbReference>
<dbReference type="PANTHER" id="PTHR30024">
    <property type="entry name" value="ALIPHATIC SULFONATES-BINDING PROTEIN-RELATED"/>
    <property type="match status" value="1"/>
</dbReference>
<reference evidence="6 7" key="1">
    <citation type="submission" date="2020-08" db="EMBL/GenBank/DDBJ databases">
        <title>Whole genome shotgun sequence of Actinoplanes ianthinogenes NBRC 13996.</title>
        <authorList>
            <person name="Komaki H."/>
            <person name="Tamura T."/>
        </authorList>
    </citation>
    <scope>NUCLEOTIDE SEQUENCE [LARGE SCALE GENOMIC DNA]</scope>
    <source>
        <strain evidence="6 7">NBRC 13996</strain>
    </source>
</reference>
<comment type="similarity">
    <text evidence="2">Belongs to the bacterial solute-binding protein SsuA/TauA family.</text>
</comment>
<comment type="subcellular location">
    <subcellularLocation>
        <location evidence="1">Periplasm</location>
    </subcellularLocation>
</comment>
<keyword evidence="3 4" id="KW-0732">Signal</keyword>
<accession>A0ABM7M6H8</accession>
<dbReference type="Proteomes" id="UP000676967">
    <property type="component" value="Chromosome"/>
</dbReference>
<feature type="signal peptide" evidence="4">
    <location>
        <begin position="1"/>
        <end position="21"/>
    </location>
</feature>
<keyword evidence="7" id="KW-1185">Reference proteome</keyword>
<dbReference type="SUPFAM" id="SSF53850">
    <property type="entry name" value="Periplasmic binding protein-like II"/>
    <property type="match status" value="1"/>
</dbReference>
<dbReference type="RefSeq" id="WP_189334956.1">
    <property type="nucleotide sequence ID" value="NZ_AP023356.1"/>
</dbReference>
<evidence type="ECO:0000256" key="4">
    <source>
        <dbReference type="SAM" id="SignalP"/>
    </source>
</evidence>
<evidence type="ECO:0000256" key="1">
    <source>
        <dbReference type="ARBA" id="ARBA00004418"/>
    </source>
</evidence>
<organism evidence="6 7">
    <name type="scientific">Actinoplanes ianthinogenes</name>
    <dbReference type="NCBI Taxonomy" id="122358"/>
    <lineage>
        <taxon>Bacteria</taxon>
        <taxon>Bacillati</taxon>
        <taxon>Actinomycetota</taxon>
        <taxon>Actinomycetes</taxon>
        <taxon>Micromonosporales</taxon>
        <taxon>Micromonosporaceae</taxon>
        <taxon>Actinoplanes</taxon>
    </lineage>
</organism>
<feature type="chain" id="PRO_5047080426" evidence="4">
    <location>
        <begin position="22"/>
        <end position="352"/>
    </location>
</feature>
<protein>
    <submittedName>
        <fullName evidence="6">ABC transporter substrate-binding protein</fullName>
    </submittedName>
</protein>
<evidence type="ECO:0000259" key="5">
    <source>
        <dbReference type="Pfam" id="PF09084"/>
    </source>
</evidence>
<dbReference type="CDD" id="cd01008">
    <property type="entry name" value="PBP2_NrtA_SsuA_CpmA_like"/>
    <property type="match status" value="1"/>
</dbReference>
<evidence type="ECO:0000313" key="7">
    <source>
        <dbReference type="Proteomes" id="UP000676967"/>
    </source>
</evidence>
<proteinExistence type="inferred from homology"/>
<dbReference type="PANTHER" id="PTHR30024:SF47">
    <property type="entry name" value="TAURINE-BINDING PERIPLASMIC PROTEIN"/>
    <property type="match status" value="1"/>
</dbReference>
<name>A0ABM7M6H8_9ACTN</name>